<evidence type="ECO:0000313" key="3">
    <source>
        <dbReference type="Proteomes" id="UP000325218"/>
    </source>
</evidence>
<evidence type="ECO:0000313" key="2">
    <source>
        <dbReference type="EMBL" id="TYA15405.1"/>
    </source>
</evidence>
<dbReference type="RefSeq" id="WP_148450995.1">
    <property type="nucleotide sequence ID" value="NZ_VSDO01000001.1"/>
</dbReference>
<keyword evidence="3" id="KW-1185">Reference proteome</keyword>
<evidence type="ECO:0000256" key="1">
    <source>
        <dbReference type="SAM" id="Coils"/>
    </source>
</evidence>
<comment type="caution">
    <text evidence="2">The sequence shown here is derived from an EMBL/GenBank/DDBJ whole genome shotgun (WGS) entry which is preliminary data.</text>
</comment>
<protein>
    <submittedName>
        <fullName evidence="2">Uncharacterized protein</fullName>
    </submittedName>
</protein>
<gene>
    <name evidence="2" type="ORF">FRY98_07205</name>
</gene>
<dbReference type="OrthoDB" id="2678891at2"/>
<keyword evidence="1" id="KW-0175">Coiled coil</keyword>
<dbReference type="EMBL" id="VSDO01000001">
    <property type="protein sequence ID" value="TYA15405.1"/>
    <property type="molecule type" value="Genomic_DNA"/>
</dbReference>
<sequence length="115" mass="13852">MDRIVARYYEVKQRMKELEQELAELRDSILSHCEERQITVLELERHKVKVIHQARREYDENKLYEALPDLELWRLLSKPDTAKITGLLKLNVIAEDKIKHTYRLKEIALLQVDKR</sequence>
<feature type="coiled-coil region" evidence="1">
    <location>
        <begin position="1"/>
        <end position="35"/>
    </location>
</feature>
<reference evidence="2 3" key="1">
    <citation type="submission" date="2019-08" db="EMBL/GenBank/DDBJ databases">
        <title>Genome sequencing of Paenibacillus faecis DSM 23593(T).</title>
        <authorList>
            <person name="Kook J.-K."/>
            <person name="Park S.-N."/>
            <person name="Lim Y.K."/>
        </authorList>
    </citation>
    <scope>NUCLEOTIDE SEQUENCE [LARGE SCALE GENOMIC DNA]</scope>
    <source>
        <strain evidence="2 3">DSM 23593</strain>
    </source>
</reference>
<accession>A0A5D0D497</accession>
<dbReference type="Proteomes" id="UP000325218">
    <property type="component" value="Unassembled WGS sequence"/>
</dbReference>
<dbReference type="AlphaFoldDB" id="A0A5D0D497"/>
<proteinExistence type="predicted"/>
<organism evidence="2 3">
    <name type="scientific">Paenibacillus faecis</name>
    <dbReference type="NCBI Taxonomy" id="862114"/>
    <lineage>
        <taxon>Bacteria</taxon>
        <taxon>Bacillati</taxon>
        <taxon>Bacillota</taxon>
        <taxon>Bacilli</taxon>
        <taxon>Bacillales</taxon>
        <taxon>Paenibacillaceae</taxon>
        <taxon>Paenibacillus</taxon>
    </lineage>
</organism>
<name>A0A5D0D497_9BACL</name>